<comment type="caution">
    <text evidence="10">The sequence shown here is derived from an EMBL/GenBank/DDBJ whole genome shotgun (WGS) entry which is preliminary data.</text>
</comment>
<evidence type="ECO:0000259" key="9">
    <source>
        <dbReference type="Pfam" id="PF18967"/>
    </source>
</evidence>
<comment type="subcellular location">
    <subcellularLocation>
        <location evidence="1">Cell membrane</location>
    </subcellularLocation>
</comment>
<evidence type="ECO:0000256" key="8">
    <source>
        <dbReference type="SAM" id="Phobius"/>
    </source>
</evidence>
<keyword evidence="6" id="KW-0051">Antiviral defense</keyword>
<evidence type="ECO:0000256" key="5">
    <source>
        <dbReference type="ARBA" id="ARBA00022989"/>
    </source>
</evidence>
<evidence type="ECO:0000256" key="4">
    <source>
        <dbReference type="ARBA" id="ARBA00022741"/>
    </source>
</evidence>
<feature type="transmembrane region" description="Helical" evidence="8">
    <location>
        <begin position="75"/>
        <end position="97"/>
    </location>
</feature>
<evidence type="ECO:0000313" key="11">
    <source>
        <dbReference type="Proteomes" id="UP001597417"/>
    </source>
</evidence>
<reference evidence="11" key="1">
    <citation type="journal article" date="2019" name="Int. J. Syst. Evol. Microbiol.">
        <title>The Global Catalogue of Microorganisms (GCM) 10K type strain sequencing project: providing services to taxonomists for standard genome sequencing and annotation.</title>
        <authorList>
            <consortium name="The Broad Institute Genomics Platform"/>
            <consortium name="The Broad Institute Genome Sequencing Center for Infectious Disease"/>
            <person name="Wu L."/>
            <person name="Ma J."/>
        </authorList>
    </citation>
    <scope>NUCLEOTIDE SEQUENCE [LARGE SCALE GENOMIC DNA]</scope>
    <source>
        <strain evidence="11">CGMCC 4.7645</strain>
    </source>
</reference>
<sequence>MADRLESDSANSPESLGNHRCWCYDVVAIAVDIRNDARSNIDRGCQLAATLISGSNLYTTLLLGGAAFAGRIGHARAAAIVLGVAATLILAASAVLVRSVTPQPPHPDRAIGWPALSPSQSDSALIGYVERAARHAVLWYVRQAQLFGQIATRRFHRINIATGLILTSKACVPTAAFLLIFQT</sequence>
<keyword evidence="2" id="KW-1003">Cell membrane</keyword>
<dbReference type="EMBL" id="JBHUKR010000028">
    <property type="protein sequence ID" value="MFD2422407.1"/>
    <property type="molecule type" value="Genomic_DNA"/>
</dbReference>
<evidence type="ECO:0000256" key="2">
    <source>
        <dbReference type="ARBA" id="ARBA00022475"/>
    </source>
</evidence>
<gene>
    <name evidence="10" type="ORF">ACFSXZ_39400</name>
</gene>
<evidence type="ECO:0000256" key="6">
    <source>
        <dbReference type="ARBA" id="ARBA00023118"/>
    </source>
</evidence>
<evidence type="ECO:0000256" key="7">
    <source>
        <dbReference type="ARBA" id="ARBA00023136"/>
    </source>
</evidence>
<feature type="transmembrane region" description="Helical" evidence="8">
    <location>
        <begin position="158"/>
        <end position="181"/>
    </location>
</feature>
<proteinExistence type="predicted"/>
<organism evidence="10 11">
    <name type="scientific">Amycolatopsis pigmentata</name>
    <dbReference type="NCBI Taxonomy" id="450801"/>
    <lineage>
        <taxon>Bacteria</taxon>
        <taxon>Bacillati</taxon>
        <taxon>Actinomycetota</taxon>
        <taxon>Actinomycetes</taxon>
        <taxon>Pseudonocardiales</taxon>
        <taxon>Pseudonocardiaceae</taxon>
        <taxon>Amycolatopsis</taxon>
    </lineage>
</organism>
<keyword evidence="7 8" id="KW-0472">Membrane</keyword>
<accession>A0ABW5G8J0</accession>
<protein>
    <recommendedName>
        <fullName evidence="9">Pycsar effector protein domain-containing protein</fullName>
    </recommendedName>
</protein>
<keyword evidence="5 8" id="KW-1133">Transmembrane helix</keyword>
<evidence type="ECO:0000313" key="10">
    <source>
        <dbReference type="EMBL" id="MFD2422407.1"/>
    </source>
</evidence>
<evidence type="ECO:0000256" key="3">
    <source>
        <dbReference type="ARBA" id="ARBA00022692"/>
    </source>
</evidence>
<keyword evidence="11" id="KW-1185">Reference proteome</keyword>
<dbReference type="InterPro" id="IPR043760">
    <property type="entry name" value="PycTM_dom"/>
</dbReference>
<feature type="transmembrane region" description="Helical" evidence="8">
    <location>
        <begin position="47"/>
        <end position="69"/>
    </location>
</feature>
<feature type="domain" description="Pycsar effector protein" evidence="9">
    <location>
        <begin position="64"/>
        <end position="180"/>
    </location>
</feature>
<dbReference type="Pfam" id="PF18967">
    <property type="entry name" value="PycTM"/>
    <property type="match status" value="1"/>
</dbReference>
<dbReference type="RefSeq" id="WP_378271474.1">
    <property type="nucleotide sequence ID" value="NZ_JBHUKR010000028.1"/>
</dbReference>
<name>A0ABW5G8J0_9PSEU</name>
<keyword evidence="4" id="KW-0547">Nucleotide-binding</keyword>
<keyword evidence="3 8" id="KW-0812">Transmembrane</keyword>
<evidence type="ECO:0000256" key="1">
    <source>
        <dbReference type="ARBA" id="ARBA00004236"/>
    </source>
</evidence>
<dbReference type="Proteomes" id="UP001597417">
    <property type="component" value="Unassembled WGS sequence"/>
</dbReference>